<comment type="catalytic activity">
    <reaction evidence="2">
        <text>beta-D-GlcNAc-(1-&gt;4)-Mur2Ac(oyl-L-Ala-gamma-D-O-P-Glu-L-Lys-D-Ala-D-Ala)-di-trans,octa-cis-undecaprenyl diphosphate + NH4(+) = beta-D-GlcNAc-(1-&gt;4)-Mur2Ac(oyl-L-Ala-D-isoglutaminyl-L-Lys-D-Ala-D-Ala)-di-trans,octa-cis-undecaprenyl diphosphate + phosphate + H(+)</text>
        <dbReference type="Rhea" id="RHEA:57932"/>
        <dbReference type="ChEBI" id="CHEBI:15378"/>
        <dbReference type="ChEBI" id="CHEBI:28938"/>
        <dbReference type="ChEBI" id="CHEBI:43474"/>
        <dbReference type="ChEBI" id="CHEBI:62233"/>
        <dbReference type="ChEBI" id="CHEBI:143132"/>
    </reaction>
</comment>
<comment type="catalytic activity">
    <reaction evidence="2">
        <text>beta-D-GlcNAc-(1-&gt;4)-Mur2Ac(oyl-L-Ala-gamma-D-Glu-L-Lys-D-Ala-D-Ala)-di-trans,octa-cis-undecaprenyl diphosphate + ATP = beta-D-GlcNAc-(1-&gt;4)-Mur2Ac(oyl-L-Ala-gamma-D-O-P-Glu-L-Lys-D-Ala-D-Ala)-di-trans,octa-cis-undecaprenyl diphosphate + ADP</text>
        <dbReference type="Rhea" id="RHEA:59488"/>
        <dbReference type="ChEBI" id="CHEBI:30616"/>
        <dbReference type="ChEBI" id="CHEBI:60033"/>
        <dbReference type="ChEBI" id="CHEBI:143132"/>
        <dbReference type="ChEBI" id="CHEBI:456216"/>
    </reaction>
</comment>
<evidence type="ECO:0000313" key="5">
    <source>
        <dbReference type="EMBL" id="MFC6315518.1"/>
    </source>
</evidence>
<comment type="caution">
    <text evidence="5">The sequence shown here is derived from an EMBL/GenBank/DDBJ whole genome shotgun (WGS) entry which is preliminary data.</text>
</comment>
<feature type="binding site" evidence="2">
    <location>
        <position position="230"/>
    </location>
    <ligand>
        <name>Zn(2+)</name>
        <dbReference type="ChEBI" id="CHEBI:29105"/>
    </ligand>
</feature>
<feature type="active site" evidence="2">
    <location>
        <position position="358"/>
    </location>
</feature>
<proteinExistence type="inferred from homology"/>
<keyword evidence="6" id="KW-1185">Reference proteome</keyword>
<feature type="binding site" evidence="2">
    <location>
        <position position="211"/>
    </location>
    <ligand>
        <name>Zn(2+)</name>
        <dbReference type="ChEBI" id="CHEBI:29105"/>
    </ligand>
</feature>
<name>A0ABW1UQA4_9LACO</name>
<keyword evidence="2" id="KW-0862">Zinc</keyword>
<keyword evidence="2" id="KW-0547">Nucleotide-binding</keyword>
<dbReference type="InterPro" id="IPR036565">
    <property type="entry name" value="Mur-like_cat_sf"/>
</dbReference>
<keyword evidence="2" id="KW-0067">ATP-binding</keyword>
<protein>
    <recommendedName>
        <fullName evidence="2">Lipid II isoglutaminyl synthase (glutamine-hydrolyzing) subunit MurT</fullName>
        <ecNumber evidence="2">6.3.5.13</ecNumber>
    </recommendedName>
</protein>
<dbReference type="HAMAP" id="MF_02214">
    <property type="entry name" value="Lipid_II_synth_MurT"/>
    <property type="match status" value="1"/>
</dbReference>
<dbReference type="SUPFAM" id="SSF53623">
    <property type="entry name" value="MurD-like peptide ligases, catalytic domain"/>
    <property type="match status" value="1"/>
</dbReference>
<comment type="similarity">
    <text evidence="2">Belongs to the MurCDEF family. MurT subfamily.</text>
</comment>
<dbReference type="Pfam" id="PF08353">
    <property type="entry name" value="MurT_C"/>
    <property type="match status" value="1"/>
</dbReference>
<evidence type="ECO:0000259" key="4">
    <source>
        <dbReference type="Pfam" id="PF08353"/>
    </source>
</evidence>
<keyword evidence="2" id="KW-0961">Cell wall biogenesis/degradation</keyword>
<feature type="binding site" evidence="2">
    <location>
        <position position="208"/>
    </location>
    <ligand>
        <name>Zn(2+)</name>
        <dbReference type="ChEBI" id="CHEBI:29105"/>
    </ligand>
</feature>
<sequence length="449" mass="49532">MTMSLKTSLAKLLGRSSYWFLHTFRGGGSSFPGKIALKLDPQFLRSFGKSYDVIIVTGTNGKTMTTSLLTKILDQKYDQVLTNPSGSNMVQGIVTAFLAAKKPQGRALAVLEVDEANVAPICAQLTPKAFVLTNIFRDQMDRYGEIYTTYQKIVDGIKLAPAATLIVNGDAAIFNDRQLPNPIIYYGFANDDSETDLRASFNSDGVLCPVCHHILHYHSITYANLGDYFCPNCGFHRPELTDKVTAVEELRPNFSKFMINGTPFKIHVGGMYNIYNALAAYSAATYLAVAPAQIVQALRHDEQVFGRQEVIKLNGKHATIILVKNPVGLNQVFDLIKTDPDPFALGFLLNANPADGRDTSWIWDGEFEDLPLTAIPEILVGGERQADIKLRFEVAEAPQAKIKETQSLSDFITQAGQIPNEKIYILTTYTAMLALRKLLAEQGFIAAGY</sequence>
<feature type="domain" description="Mur ligase central" evidence="3">
    <location>
        <begin position="56"/>
        <end position="230"/>
    </location>
</feature>
<accession>A0ABW1UQA4</accession>
<dbReference type="Pfam" id="PF08245">
    <property type="entry name" value="Mur_ligase_M"/>
    <property type="match status" value="1"/>
</dbReference>
<dbReference type="RefSeq" id="WP_318531101.1">
    <property type="nucleotide sequence ID" value="NZ_JBHSSM010000018.1"/>
</dbReference>
<feature type="domain" description="Lipid II isoglutaminyl synthase (glutamine-hydrolyzing) subunit MurT C-terminal" evidence="4">
    <location>
        <begin position="322"/>
        <end position="432"/>
    </location>
</feature>
<dbReference type="InterPro" id="IPR043703">
    <property type="entry name" value="Lipid_II_synth_MurT"/>
</dbReference>
<dbReference type="InterPro" id="IPR013221">
    <property type="entry name" value="Mur_ligase_cen"/>
</dbReference>
<reference evidence="6" key="1">
    <citation type="journal article" date="2019" name="Int. J. Syst. Evol. Microbiol.">
        <title>The Global Catalogue of Microorganisms (GCM) 10K type strain sequencing project: providing services to taxonomists for standard genome sequencing and annotation.</title>
        <authorList>
            <consortium name="The Broad Institute Genomics Platform"/>
            <consortium name="The Broad Institute Genome Sequencing Center for Infectious Disease"/>
            <person name="Wu L."/>
            <person name="Ma J."/>
        </authorList>
    </citation>
    <scope>NUCLEOTIDE SEQUENCE [LARGE SCALE GENOMIC DNA]</scope>
    <source>
        <strain evidence="6">CCM 8897</strain>
    </source>
</reference>
<comment type="catalytic activity">
    <reaction evidence="2">
        <text>beta-D-GlcNAc-(1-&gt;4)-Mur2Ac(oyl-L-Ala-gamma-D-Glu-L-Lys-D-Ala-D-Ala)-di-trans,octa-cis-undecaprenyl diphosphate + L-glutamine + ATP + H2O = beta-D-GlcNAc-(1-&gt;4)-Mur2Ac(oyl-L-Ala-D-isoglutaminyl-L-Lys-D-Ala-D-Ala)-di-trans,octa-cis-undecaprenyl diphosphate + L-glutamate + ADP + phosphate + H(+)</text>
        <dbReference type="Rhea" id="RHEA:57928"/>
        <dbReference type="ChEBI" id="CHEBI:15377"/>
        <dbReference type="ChEBI" id="CHEBI:15378"/>
        <dbReference type="ChEBI" id="CHEBI:29985"/>
        <dbReference type="ChEBI" id="CHEBI:30616"/>
        <dbReference type="ChEBI" id="CHEBI:43474"/>
        <dbReference type="ChEBI" id="CHEBI:58359"/>
        <dbReference type="ChEBI" id="CHEBI:60033"/>
        <dbReference type="ChEBI" id="CHEBI:62233"/>
        <dbReference type="ChEBI" id="CHEBI:456216"/>
        <dbReference type="EC" id="6.3.5.13"/>
    </reaction>
</comment>
<dbReference type="PANTHER" id="PTHR23135:SF7">
    <property type="entry name" value="LIPID II ISOGLUTAMINYL SYNTHASE (GLUTAMINE-HYDROLYZING) SUBUNIT MURT"/>
    <property type="match status" value="1"/>
</dbReference>
<comment type="function">
    <text evidence="2">The lipid II isoglutaminyl synthase complex catalyzes the formation of alpha-D-isoglutamine in the cell wall lipid II stem peptide. The MurT subunit catalyzes the ATP-dependent amidation of D-glutamate residue of lipid II, converting it to an isoglutamine residue.</text>
</comment>
<evidence type="ECO:0000256" key="2">
    <source>
        <dbReference type="HAMAP-Rule" id="MF_02214"/>
    </source>
</evidence>
<evidence type="ECO:0000256" key="1">
    <source>
        <dbReference type="ARBA" id="ARBA00004752"/>
    </source>
</evidence>
<dbReference type="Gene3D" id="3.40.1190.10">
    <property type="entry name" value="Mur-like, catalytic domain"/>
    <property type="match status" value="1"/>
</dbReference>
<gene>
    <name evidence="2" type="primary">murT</name>
    <name evidence="5" type="ORF">ACFQHW_08080</name>
</gene>
<dbReference type="GO" id="GO:0016874">
    <property type="term" value="F:ligase activity"/>
    <property type="evidence" value="ECO:0007669"/>
    <property type="project" value="UniProtKB-KW"/>
</dbReference>
<dbReference type="Proteomes" id="UP001596310">
    <property type="component" value="Unassembled WGS sequence"/>
</dbReference>
<keyword evidence="2" id="KW-0573">Peptidoglycan synthesis</keyword>
<keyword evidence="2 5" id="KW-0436">Ligase</keyword>
<organism evidence="5 6">
    <name type="scientific">Lapidilactobacillus achengensis</name>
    <dbReference type="NCBI Taxonomy" id="2486000"/>
    <lineage>
        <taxon>Bacteria</taxon>
        <taxon>Bacillati</taxon>
        <taxon>Bacillota</taxon>
        <taxon>Bacilli</taxon>
        <taxon>Lactobacillales</taxon>
        <taxon>Lactobacillaceae</taxon>
        <taxon>Lapidilactobacillus</taxon>
    </lineage>
</organism>
<evidence type="ECO:0000259" key="3">
    <source>
        <dbReference type="Pfam" id="PF08245"/>
    </source>
</evidence>
<comment type="pathway">
    <text evidence="1 2">Cell wall biogenesis; peptidoglycan biosynthesis.</text>
</comment>
<dbReference type="EC" id="6.3.5.13" evidence="2"/>
<dbReference type="InterPro" id="IPR013564">
    <property type="entry name" value="MurT_C"/>
</dbReference>
<dbReference type="EMBL" id="JBHSSM010000018">
    <property type="protein sequence ID" value="MFC6315518.1"/>
    <property type="molecule type" value="Genomic_DNA"/>
</dbReference>
<evidence type="ECO:0000313" key="6">
    <source>
        <dbReference type="Proteomes" id="UP001596310"/>
    </source>
</evidence>
<feature type="binding site" evidence="2">
    <location>
        <position position="233"/>
    </location>
    <ligand>
        <name>Zn(2+)</name>
        <dbReference type="ChEBI" id="CHEBI:29105"/>
    </ligand>
</feature>
<keyword evidence="2" id="KW-0479">Metal-binding</keyword>
<comment type="subunit">
    <text evidence="2">Forms a heterodimer with GatD.</text>
</comment>
<dbReference type="PANTHER" id="PTHR23135">
    <property type="entry name" value="MUR LIGASE FAMILY MEMBER"/>
    <property type="match status" value="1"/>
</dbReference>
<keyword evidence="2" id="KW-0133">Cell shape</keyword>